<dbReference type="RefSeq" id="WP_307251254.1">
    <property type="nucleotide sequence ID" value="NZ_JAUSUV010000003.1"/>
</dbReference>
<reference evidence="2 3" key="1">
    <citation type="submission" date="2023-07" db="EMBL/GenBank/DDBJ databases">
        <title>Genomic Encyclopedia of Type Strains, Phase IV (KMG-IV): sequencing the most valuable type-strain genomes for metagenomic binning, comparative biology and taxonomic classification.</title>
        <authorList>
            <person name="Goeker M."/>
        </authorList>
    </citation>
    <scope>NUCLEOTIDE SEQUENCE [LARGE SCALE GENOMIC DNA]</scope>
    <source>
        <strain evidence="2 3">DSM 46876</strain>
    </source>
</reference>
<dbReference type="Proteomes" id="UP001238450">
    <property type="component" value="Unassembled WGS sequence"/>
</dbReference>
<gene>
    <name evidence="2" type="ORF">J2Z48_000802</name>
</gene>
<evidence type="ECO:0000313" key="2">
    <source>
        <dbReference type="EMBL" id="MDQ0416635.1"/>
    </source>
</evidence>
<comment type="caution">
    <text evidence="2">The sequence shown here is derived from an EMBL/GenBank/DDBJ whole genome shotgun (WGS) entry which is preliminary data.</text>
</comment>
<sequence>MFKSLNRVTVASLLIFVAIPMMTFAHSYTSTLTSTHSYTSTLTLDYQVNGAVRNYLGTDLTIQTYGNSVKCTTAKQPENDYFFVDLYRFSDWGPDDFVGRIKQSRQIEGKNTFSNVGAGKYYFSFQKADDSCTVRANIKYN</sequence>
<feature type="chain" id="PRO_5042464445" evidence="1">
    <location>
        <begin position="28"/>
        <end position="141"/>
    </location>
</feature>
<keyword evidence="1" id="KW-0732">Signal</keyword>
<proteinExistence type="predicted"/>
<evidence type="ECO:0000256" key="1">
    <source>
        <dbReference type="SAM" id="SignalP"/>
    </source>
</evidence>
<feature type="signal peptide" evidence="1">
    <location>
        <begin position="1"/>
        <end position="27"/>
    </location>
</feature>
<evidence type="ECO:0000313" key="3">
    <source>
        <dbReference type="Proteomes" id="UP001238450"/>
    </source>
</evidence>
<dbReference type="AlphaFoldDB" id="A0AAJ1WRJ0"/>
<accession>A0AAJ1WRJ0</accession>
<dbReference type="EMBL" id="JAUSUV010000003">
    <property type="protein sequence ID" value="MDQ0416635.1"/>
    <property type="molecule type" value="Genomic_DNA"/>
</dbReference>
<organism evidence="2 3">
    <name type="scientific">Croceifilum oryzae</name>
    <dbReference type="NCBI Taxonomy" id="1553429"/>
    <lineage>
        <taxon>Bacteria</taxon>
        <taxon>Bacillati</taxon>
        <taxon>Bacillota</taxon>
        <taxon>Bacilli</taxon>
        <taxon>Bacillales</taxon>
        <taxon>Thermoactinomycetaceae</taxon>
        <taxon>Croceifilum</taxon>
    </lineage>
</organism>
<protein>
    <submittedName>
        <fullName evidence="2">Uncharacterized protein</fullName>
    </submittedName>
</protein>
<keyword evidence="3" id="KW-1185">Reference proteome</keyword>
<name>A0AAJ1WRJ0_9BACL</name>